<dbReference type="GO" id="GO:0005198">
    <property type="term" value="F:structural molecule activity"/>
    <property type="evidence" value="ECO:0007669"/>
    <property type="project" value="InterPro"/>
</dbReference>
<dbReference type="AlphaFoldDB" id="A0A6C0HS08"/>
<dbReference type="InterPro" id="IPR016112">
    <property type="entry name" value="VP_dsDNA_II"/>
</dbReference>
<dbReference type="Gene3D" id="2.70.9.20">
    <property type="entry name" value="Major capsid protein Vp54"/>
    <property type="match status" value="2"/>
</dbReference>
<accession>A0A6C0HS08</accession>
<proteinExistence type="predicted"/>
<dbReference type="InterPro" id="IPR038519">
    <property type="entry name" value="MCP_C_sf"/>
</dbReference>
<feature type="domain" description="Major capsid protein N-terminal" evidence="2">
    <location>
        <begin position="25"/>
        <end position="288"/>
    </location>
</feature>
<dbReference type="EMBL" id="MN740006">
    <property type="protein sequence ID" value="QHT83117.1"/>
    <property type="molecule type" value="Genomic_DNA"/>
</dbReference>
<evidence type="ECO:0008006" key="4">
    <source>
        <dbReference type="Google" id="ProtNLM"/>
    </source>
</evidence>
<feature type="domain" description="Major capsid protein C-terminal" evidence="1">
    <location>
        <begin position="291"/>
        <end position="594"/>
    </location>
</feature>
<organism evidence="3">
    <name type="scientific">viral metagenome</name>
    <dbReference type="NCBI Taxonomy" id="1070528"/>
    <lineage>
        <taxon>unclassified sequences</taxon>
        <taxon>metagenomes</taxon>
        <taxon>organismal metagenomes</taxon>
    </lineage>
</organism>
<dbReference type="InterPro" id="IPR007542">
    <property type="entry name" value="MCP_C"/>
</dbReference>
<dbReference type="InterPro" id="IPR031654">
    <property type="entry name" value="Capsid_N"/>
</dbReference>
<evidence type="ECO:0000313" key="3">
    <source>
        <dbReference type="EMBL" id="QHT83117.1"/>
    </source>
</evidence>
<reference evidence="3" key="1">
    <citation type="journal article" date="2020" name="Nature">
        <title>Giant virus diversity and host interactions through global metagenomics.</title>
        <authorList>
            <person name="Schulz F."/>
            <person name="Roux S."/>
            <person name="Paez-Espino D."/>
            <person name="Jungbluth S."/>
            <person name="Walsh D.A."/>
            <person name="Denef V.J."/>
            <person name="McMahon K.D."/>
            <person name="Konstantinidis K.T."/>
            <person name="Eloe-Fadrosh E.A."/>
            <person name="Kyrpides N.C."/>
            <person name="Woyke T."/>
        </authorList>
    </citation>
    <scope>NUCLEOTIDE SEQUENCE</scope>
    <source>
        <strain evidence="3">GVMAG-M-3300023184-167</strain>
    </source>
</reference>
<dbReference type="Gene3D" id="2.70.9.10">
    <property type="entry name" value="Adenovirus Type 2 Hexon, domain 4"/>
    <property type="match status" value="1"/>
</dbReference>
<evidence type="ECO:0000259" key="1">
    <source>
        <dbReference type="Pfam" id="PF04451"/>
    </source>
</evidence>
<protein>
    <recommendedName>
        <fullName evidence="4">Major capsid protein N-terminal domain-containing protein</fullName>
    </recommendedName>
</protein>
<sequence>MGGGLMQLVAYGAQDVYLTGNPQITFWKVTYRRYTNFAIESIEQTFNGQADFGRRVQCTISRNGDLAYRTYLQVTLPEINQLMGVGFNPDGLSTVYARWLDYPGEQIVAQVEVDIGGQRIDKQYGDWMHIWNQLTMTSEQTPGYFKMIGNITQLTFITDPSFAEVDGPCDSLAPRQVCAPRNALPEYTLYIPLQFWFCTNPGLALPLIALQYHEIKITLDIRPIDECLWAVTTLNCNANSTSGKSMNAPNYNNSSNGQYAPGRPVPAAIAYNQSLVAASIYVDYVFLDTDERRRMAQNPHEYLITQLQFTGDESVGSSSNKIKLNFNHPVKELIWVVQPDQNVDYCSSLVCDALLYKVLGAQPFNYTDAIDALPNAIHAFGGPTEIGGEYGFIDARGMFDDAGAGDVDITTTGYWHGPDNPYNEVNLGVDPSGVKLPNYDFFNGSSLLSSQQAAELEKLADPNINRNSGVSDAGTFVLCETSLTLHCWGLNPVVTGKLQLNGQDRFSEREGSYFSWVQPYQCHTRTPDEGINVYSFALRPEEHQPSGTCNFSRIDNATLQLVLSNATVEGTKTAKVRVYATNYNILRIMSGMGGLAYSN</sequence>
<dbReference type="Pfam" id="PF16903">
    <property type="entry name" value="Capsid_N"/>
    <property type="match status" value="1"/>
</dbReference>
<evidence type="ECO:0000259" key="2">
    <source>
        <dbReference type="Pfam" id="PF16903"/>
    </source>
</evidence>
<dbReference type="SUPFAM" id="SSF49749">
    <property type="entry name" value="Group II dsDNA viruses VP"/>
    <property type="match status" value="3"/>
</dbReference>
<name>A0A6C0HS08_9ZZZZ</name>
<dbReference type="Pfam" id="PF04451">
    <property type="entry name" value="Capsid_NCLDV"/>
    <property type="match status" value="1"/>
</dbReference>